<reference evidence="1 2" key="1">
    <citation type="submission" date="2023-09" db="EMBL/GenBank/DDBJ databases">
        <authorList>
            <person name="Wang M."/>
        </authorList>
    </citation>
    <scope>NUCLEOTIDE SEQUENCE [LARGE SCALE GENOMIC DNA]</scope>
    <source>
        <strain evidence="1">GT-2023</strain>
        <tissue evidence="1">Liver</tissue>
    </source>
</reference>
<gene>
    <name evidence="1" type="ORF">QQF64_012041</name>
</gene>
<dbReference type="Proteomes" id="UP001558613">
    <property type="component" value="Unassembled WGS sequence"/>
</dbReference>
<evidence type="ECO:0000313" key="2">
    <source>
        <dbReference type="Proteomes" id="UP001558613"/>
    </source>
</evidence>
<dbReference type="EMBL" id="JAYMGO010000018">
    <property type="protein sequence ID" value="KAL1256496.1"/>
    <property type="molecule type" value="Genomic_DNA"/>
</dbReference>
<protein>
    <submittedName>
        <fullName evidence="1">Uncharacterized protein</fullName>
    </submittedName>
</protein>
<organism evidence="1 2">
    <name type="scientific">Cirrhinus molitorella</name>
    <name type="common">mud carp</name>
    <dbReference type="NCBI Taxonomy" id="172907"/>
    <lineage>
        <taxon>Eukaryota</taxon>
        <taxon>Metazoa</taxon>
        <taxon>Chordata</taxon>
        <taxon>Craniata</taxon>
        <taxon>Vertebrata</taxon>
        <taxon>Euteleostomi</taxon>
        <taxon>Actinopterygii</taxon>
        <taxon>Neopterygii</taxon>
        <taxon>Teleostei</taxon>
        <taxon>Ostariophysi</taxon>
        <taxon>Cypriniformes</taxon>
        <taxon>Cyprinidae</taxon>
        <taxon>Labeoninae</taxon>
        <taxon>Labeonini</taxon>
        <taxon>Cirrhinus</taxon>
    </lineage>
</organism>
<sequence length="147" mass="16509">MIRIAQSEGLDWKKELRKYVTVYRGIVHNTTDKSPAELLDHKDATYVTPKKGKVDLYGLFITPYKSANLTPKSTPAVKAVNRSSKPRTLLARHCHLPAQDLALCERRVAAAGLQRVQAASQFSLQQSLTRYPLQLSPSLRLFRPQAP</sequence>
<accession>A0ABR3LWV7</accession>
<name>A0ABR3LWV7_9TELE</name>
<comment type="caution">
    <text evidence="1">The sequence shown here is derived from an EMBL/GenBank/DDBJ whole genome shotgun (WGS) entry which is preliminary data.</text>
</comment>
<proteinExistence type="predicted"/>
<keyword evidence="2" id="KW-1185">Reference proteome</keyword>
<evidence type="ECO:0000313" key="1">
    <source>
        <dbReference type="EMBL" id="KAL1256496.1"/>
    </source>
</evidence>